<dbReference type="EMBL" id="JAJSOF020000029">
    <property type="protein sequence ID" value="KAJ4432140.1"/>
    <property type="molecule type" value="Genomic_DNA"/>
</dbReference>
<name>A0ABQ8SE93_PERAM</name>
<dbReference type="Proteomes" id="UP001148838">
    <property type="component" value="Unassembled WGS sequence"/>
</dbReference>
<protein>
    <submittedName>
        <fullName evidence="1">Uncharacterized protein</fullName>
    </submittedName>
</protein>
<comment type="caution">
    <text evidence="1">The sequence shown here is derived from an EMBL/GenBank/DDBJ whole genome shotgun (WGS) entry which is preliminary data.</text>
</comment>
<accession>A0ABQ8SE93</accession>
<evidence type="ECO:0000313" key="2">
    <source>
        <dbReference type="Proteomes" id="UP001148838"/>
    </source>
</evidence>
<evidence type="ECO:0000313" key="1">
    <source>
        <dbReference type="EMBL" id="KAJ4432140.1"/>
    </source>
</evidence>
<keyword evidence="2" id="KW-1185">Reference proteome</keyword>
<proteinExistence type="predicted"/>
<reference evidence="1 2" key="1">
    <citation type="journal article" date="2022" name="Allergy">
        <title>Genome assembly and annotation of Periplaneta americana reveal a comprehensive cockroach allergen profile.</title>
        <authorList>
            <person name="Wang L."/>
            <person name="Xiong Q."/>
            <person name="Saelim N."/>
            <person name="Wang L."/>
            <person name="Nong W."/>
            <person name="Wan A.T."/>
            <person name="Shi M."/>
            <person name="Liu X."/>
            <person name="Cao Q."/>
            <person name="Hui J.H.L."/>
            <person name="Sookrung N."/>
            <person name="Leung T.F."/>
            <person name="Tungtrongchitr A."/>
            <person name="Tsui S.K.W."/>
        </authorList>
    </citation>
    <scope>NUCLEOTIDE SEQUENCE [LARGE SCALE GENOMIC DNA]</scope>
    <source>
        <strain evidence="1">PWHHKU_190912</strain>
    </source>
</reference>
<organism evidence="1 2">
    <name type="scientific">Periplaneta americana</name>
    <name type="common">American cockroach</name>
    <name type="synonym">Blatta americana</name>
    <dbReference type="NCBI Taxonomy" id="6978"/>
    <lineage>
        <taxon>Eukaryota</taxon>
        <taxon>Metazoa</taxon>
        <taxon>Ecdysozoa</taxon>
        <taxon>Arthropoda</taxon>
        <taxon>Hexapoda</taxon>
        <taxon>Insecta</taxon>
        <taxon>Pterygota</taxon>
        <taxon>Neoptera</taxon>
        <taxon>Polyneoptera</taxon>
        <taxon>Dictyoptera</taxon>
        <taxon>Blattodea</taxon>
        <taxon>Blattoidea</taxon>
        <taxon>Blattidae</taxon>
        <taxon>Blattinae</taxon>
        <taxon>Periplaneta</taxon>
    </lineage>
</organism>
<gene>
    <name evidence="1" type="ORF">ANN_20756</name>
</gene>
<sequence length="77" mass="9439">MKSSERMKAEESDLDRFDLEVRALKWYGHVQRMFQERWPKRIFQLFPLGRRKHDRPRISWRVGVTGTKRTRNLGNDH</sequence>